<dbReference type="Gene3D" id="3.30.2160.10">
    <property type="entry name" value="Hect, E3 ligase catalytic domain"/>
    <property type="match status" value="1"/>
</dbReference>
<dbReference type="PROSITE" id="PS50188">
    <property type="entry name" value="B302_SPRY"/>
    <property type="match status" value="1"/>
</dbReference>
<dbReference type="InterPro" id="IPR035983">
    <property type="entry name" value="Hect_E3_ubiquitin_ligase"/>
</dbReference>
<dbReference type="PANTHER" id="PTHR46654:SF1">
    <property type="entry name" value="E3 UBIQUITIN-PROTEIN LIGASE HECTD3"/>
    <property type="match status" value="1"/>
</dbReference>
<dbReference type="InterPro" id="IPR043136">
    <property type="entry name" value="B30.2/SPRY_sf"/>
</dbReference>
<dbReference type="Gene3D" id="3.90.1750.10">
    <property type="entry name" value="Hect, E3 ligase catalytic domains"/>
    <property type="match status" value="1"/>
</dbReference>
<dbReference type="SUPFAM" id="SSF49899">
    <property type="entry name" value="Concanavalin A-like lectins/glucanases"/>
    <property type="match status" value="1"/>
</dbReference>
<accession>A0A818CPW4</accession>
<dbReference type="PANTHER" id="PTHR46654">
    <property type="entry name" value="E3 UBIQUITIN-PROTEIN LIGASE HECTD3"/>
    <property type="match status" value="1"/>
</dbReference>
<dbReference type="Proteomes" id="UP000663833">
    <property type="component" value="Unassembled WGS sequence"/>
</dbReference>
<dbReference type="SMART" id="SM00119">
    <property type="entry name" value="HECTc"/>
    <property type="match status" value="1"/>
</dbReference>
<feature type="domain" description="HECT" evidence="4">
    <location>
        <begin position="3002"/>
        <end position="3334"/>
    </location>
</feature>
<evidence type="ECO:0000259" key="3">
    <source>
        <dbReference type="PROSITE" id="PS50188"/>
    </source>
</evidence>
<reference evidence="5" key="1">
    <citation type="submission" date="2021-02" db="EMBL/GenBank/DDBJ databases">
        <authorList>
            <person name="Nowell W R."/>
        </authorList>
    </citation>
    <scope>NUCLEOTIDE SEQUENCE</scope>
</reference>
<evidence type="ECO:0000313" key="6">
    <source>
        <dbReference type="Proteomes" id="UP000663833"/>
    </source>
</evidence>
<feature type="active site" description="Glycyl thioester intermediate" evidence="2">
    <location>
        <position position="3311"/>
    </location>
</feature>
<gene>
    <name evidence="5" type="ORF">LUA448_LOCUS20538</name>
</gene>
<dbReference type="SUPFAM" id="SSF56204">
    <property type="entry name" value="Hect, E3 ligase catalytic domain"/>
    <property type="match status" value="1"/>
</dbReference>
<dbReference type="Pfam" id="PF00622">
    <property type="entry name" value="SPRY"/>
    <property type="match status" value="1"/>
</dbReference>
<dbReference type="Pfam" id="PF00632">
    <property type="entry name" value="HECT"/>
    <property type="match status" value="1"/>
</dbReference>
<dbReference type="InterPro" id="IPR042469">
    <property type="entry name" value="HECTD3"/>
</dbReference>
<proteinExistence type="predicted"/>
<evidence type="ECO:0000313" key="5">
    <source>
        <dbReference type="EMBL" id="CAF3433241.1"/>
    </source>
</evidence>
<dbReference type="CDD" id="cd11709">
    <property type="entry name" value="SPRY"/>
    <property type="match status" value="1"/>
</dbReference>
<dbReference type="InterPro" id="IPR000569">
    <property type="entry name" value="HECT_dom"/>
</dbReference>
<sequence length="3347" mass="387236">MGQQVSLTDLKIPDLLSTNNQQSKEVLSDDQTEDIHLFLPFDIIKEINKNSISMHSQKNSNELLIAKGKLINQIRNDISVSSNLSVVNEFNAKIVEIIKKTLDYIATKNTCLQNSIQSINNKQKQLKDSYAAKLKDDENAAASIFSEALIDSEKASNEQQLKELSFFAVESLITILLMLLKSVHKSDSTIVHQMLILKNQLLERIPLNYLSSNIYKRSNNLFKSLKPLTDYIQELSMQTDIDPFAANQSIKILFNFSVLKASLKDILPLIRKLIFNTNDIFDVRELFVKLNKHLMIRMDQFEKEKQTPSIATTIPQNTTNNNNLTTQEQNKTDKVLQTATELNIEQRFLAAVEYLKSIEAYPNTQLIKLNEKKFTGQFICSVLLVHIDLHNQIHAKSQFECSSMNGSFSFELESETFKYLYELIEQLTTIQASSDANLEYILNVCLRLFTTHLQFLIDANFDNFHEFLNEHDIENWFALISRLALDDKLEENKNEASRALAYLIEKQTLSFGKMLTFIHKHIIENKHPILIDQLLNKLNKPVFIYRWIEILCDNQDTQDSALAYIVLHSFIDIVLKSTLTNIETVNRLREILIIFQELLLVHLNNQPADISDELESSALATLGIEYTARVIKACLQQEIQSVLFESFLLGLCTLTESQFNFAIIQPIFATIMPLFAEHLTRKKIDIDDKTSYLMSWLLGKMSYRLIVGPAQSPLEKKYNTTLKLPLFSGGYETLTEDINPYLSNLFKSDLSIYSRFMLPLRRQQSILDNDFLISIYRNNDRGAQLISKMKLSIRNKQNVLQSVEAVADDACAAVFAVYIKHYRRIELAQDELTRPIEQKPHAKLLLLYEYANEVRRVFATTKARGGDCDEVCKKIKKDALLLLLSIRESSFIAKMQESFSLPIVITKKYQLQRQQSHWTKAKWIIRLLRNTLNACIRLKYLMLEKKRAVEQKNDSESVMHRAIVSCLYGNEMSASTENEKLKIEYDEIVKCLTRQYQRAMTRWITYRFIEQFIITCQDKNRIVNILFMTLKDNNLEWHYLENIQTSNNQLKEDIGNLYYKIMKNILSLSMESKMKTLFTLHVFNLINLNYDSMDLCLLNNFQLLQDIFDVLIRFVEIDTTNGVDSMTIKHTAFNWFRLVVLKLCENIELEQFRNMDLGNRKFHHILKQQCNLIFNKLILWELKGLQQNKLISENKCEDSSLKNISLRSFVSSSKFNVDICINQYLMLLLRCIHLYDHIRVNYATIDYIEQLFNLYHTSQSLGTRLVTLKILRDLLIFLPDDTIGTTNRSFIENLLTKILFSIGQNFNLLETEKIDLDIIIEFIYIYRMIISHNSPWQTFASKLLVDAIKSCMNFNFTLLEAVDSQKMNFFLASICILGGYVPPYCLGSTVEIYSTDINMDELQSGIIVEINMDALESDASDVKPYLVQYAVTNQTEWVSSNKIRIIIDVLPTNLSLLPVDNVVHTILDTLGFLAQIDTSISDSLMLLDIKCRVVTAFHAVLSYKQVIEIFMQKPYAPIIAKLSTSMDCFDSVRSTVPNDLRMFNRSHLEQYYLSLYRYARRNQTVENNVNIIHNKNRWNQMKIIRDPMILQYLSETGSIDENWKPIASKSEIKFYKKGRLGNDEIRIISLPANDNLPALEECGMKHKFKGRVHITNYAGNIRYATFIPDGIELNEGKWYFCVKFPRGGVAEIGWATKEFNPQRHDSYGIGSDDFSWGFNGKKGFYKSNEIIVFSEGDDWNEGSVCGCGIEINGTNTNIKYWLDGKSLGTVFSHSENEAVELEDEPSESEIKTDLLPSGAFASYFPAVTVKFKRNSSNKGIFEFIFSPEDMTECPLPKGYKPLLVPKLLTMENVLVAYPYSAYLVGNDIQQYFYTSRCAKNESADKNNLLRDFINDEHFEVPFNADMITANDNLLKLTKENDGFSLSLDNQQSLTISFDFEIVPADEAASCPNQLDIVLFTLDDATFSIRVCMNDINDDFIDETRIHQQRVVILFQLNEQVKVYFNNNVQMLNYCHSFDPKTNSKLNLRLLPHVNAGIRNLGIWKYILLEEHIRRLFTYGLSYVAIDYQKLNKWKNQLNTIKFKADQKYFANEILVPFNEPFEKDLWEETKQYIDYGESNYFKTIPNTNQSAIQFFGNKTYLILNTANQVWSEYTVILDISIPNYPLAKNLSRSEARLTLLTLDTESEIYLTHDGHLHVTGDHHSSSTVSLNEYIRLLVSVQQNSLQIYANGSLEIDISLSDGHFTTKLKRIDLFRELDLTKNTTNDDQLRIECRSITYLNKSSHILSSSMKKLIESTECCLDELVLPPFSILSASLIGIGYNEESIKYVMKKYNTTNIYFIDKTLREEPQYIEKIYPQEQQQRRLDVLRRLRPYDENGTLSMLIDTGDVTADLSISTLKSEIDNDADDMPSDKKWYYETVHSVGIRDKLDDWLRDKEANNQLTAGYSDYKNPDLTKADFDETESSIKFKSAMETSSHYVHRQIPREIYIHSSITCAYGLIAIYAHYTILNMVKVWCSDDHSSLFPFSQFGDGDFIVKLLRSMDHHHAHTRMFADETINRMNVLVISIIQVELKDLLKCIVNEKLTVETLNRNAPIFYHLQKHIVEESIHFLAEPSLIDMNNNNNATIDAQIVIKQSNLDFLLKIFRLFSEVLKDFEGKNDDIDLLIRLLFPNIVIKILFDLFLVVPSHQLKLFIIGLFTKLIQASENFKLHDDIHNFTRHMFIESHINEMYLNSFALKHFRCSLMHLELIQIEREKQSASPLTQWSPFMKNLAIVFDLINILTNKIKPCQWPEIFFAESKEILGESLTLTKEVFETAHSHFDRTADDQLIKFMNQNIKLNENAWSHESAIDFIKTLSNESTPDSTAYASFASLCNIPSVCIQTRVKFFYLFNNFLAKILPRIDFSVPPGISFIADRIRSIRHCILFAVKFEIFSAALEKTANDSDTSDVNFDIVKASVAEKPENTMFYQAYIQLQSTASWIFRRSPNERAWKATYVGMFSNDQGGPYRDSITRICADICSTRLPLFILCPNGRVNIGSNRDRWIPNVFPPNRSIPTDIKNQYRFVGQLMGMAIRTKQYLDVRFPILLWKQLLHEEVTIEDIEAIDISSFAIINQMEENIRKVKTLNTCNDGDVNNNGDYLFSSIMTELTFDVVSSTGQTYELIPGGFHTPINTANFEDYCMHYRQYRINEFHRQIEFIRQGLYSVVPWANMTLFTAHELEEAVCGKGYIDIEMLKRHTRYKNDSASSQRIQQFWSVFSEMFSEEQRKLFLIFVWGRSTVPYRDEDFSTKFTISNLQTSGDVDKLLPKSYTCTFTLHLPAYSTKEIMYERLNYAITYCSSIDTDGRMN</sequence>
<dbReference type="GO" id="GO:0004842">
    <property type="term" value="F:ubiquitin-protein transferase activity"/>
    <property type="evidence" value="ECO:0007669"/>
    <property type="project" value="InterPro"/>
</dbReference>
<evidence type="ECO:0000256" key="1">
    <source>
        <dbReference type="ARBA" id="ARBA00022786"/>
    </source>
</evidence>
<dbReference type="Gene3D" id="2.60.120.920">
    <property type="match status" value="1"/>
</dbReference>
<dbReference type="PROSITE" id="PS50237">
    <property type="entry name" value="HECT"/>
    <property type="match status" value="1"/>
</dbReference>
<dbReference type="InterPro" id="IPR013320">
    <property type="entry name" value="ConA-like_dom_sf"/>
</dbReference>
<evidence type="ECO:0000256" key="2">
    <source>
        <dbReference type="PROSITE-ProRule" id="PRU00104"/>
    </source>
</evidence>
<feature type="domain" description="B30.2/SPRY" evidence="3">
    <location>
        <begin position="1604"/>
        <end position="1816"/>
    </location>
</feature>
<dbReference type="EMBL" id="CAJNYD010002585">
    <property type="protein sequence ID" value="CAF3433241.1"/>
    <property type="molecule type" value="Genomic_DNA"/>
</dbReference>
<organism evidence="5 6">
    <name type="scientific">Rotaria socialis</name>
    <dbReference type="NCBI Taxonomy" id="392032"/>
    <lineage>
        <taxon>Eukaryota</taxon>
        <taxon>Metazoa</taxon>
        <taxon>Spiralia</taxon>
        <taxon>Gnathifera</taxon>
        <taxon>Rotifera</taxon>
        <taxon>Eurotatoria</taxon>
        <taxon>Bdelloidea</taxon>
        <taxon>Philodinida</taxon>
        <taxon>Philodinidae</taxon>
        <taxon>Rotaria</taxon>
    </lineage>
</organism>
<dbReference type="InterPro" id="IPR001870">
    <property type="entry name" value="B30.2/SPRY"/>
</dbReference>
<name>A0A818CPW4_9BILA</name>
<keyword evidence="1 2" id="KW-0833">Ubl conjugation pathway</keyword>
<evidence type="ECO:0000259" key="4">
    <source>
        <dbReference type="PROSITE" id="PS50237"/>
    </source>
</evidence>
<protein>
    <submittedName>
        <fullName evidence="5">Uncharacterized protein</fullName>
    </submittedName>
</protein>
<dbReference type="InterPro" id="IPR003877">
    <property type="entry name" value="SPRY_dom"/>
</dbReference>
<comment type="caution">
    <text evidence="5">The sequence shown here is derived from an EMBL/GenBank/DDBJ whole genome shotgun (WGS) entry which is preliminary data.</text>
</comment>
<dbReference type="Gene3D" id="3.30.2410.10">
    <property type="entry name" value="Hect, E3 ligase catalytic domain"/>
    <property type="match status" value="1"/>
</dbReference>